<keyword evidence="3" id="KW-1185">Reference proteome</keyword>
<dbReference type="EMBL" id="MU864032">
    <property type="protein sequence ID" value="KAK4194934.1"/>
    <property type="molecule type" value="Genomic_DNA"/>
</dbReference>
<protein>
    <submittedName>
        <fullName evidence="2">Uncharacterized protein</fullName>
    </submittedName>
</protein>
<evidence type="ECO:0000313" key="3">
    <source>
        <dbReference type="Proteomes" id="UP001303160"/>
    </source>
</evidence>
<keyword evidence="1" id="KW-0732">Signal</keyword>
<evidence type="ECO:0000313" key="2">
    <source>
        <dbReference type="EMBL" id="KAK4194934.1"/>
    </source>
</evidence>
<dbReference type="Proteomes" id="UP001303160">
    <property type="component" value="Unassembled WGS sequence"/>
</dbReference>
<proteinExistence type="predicted"/>
<organism evidence="2 3">
    <name type="scientific">Triangularia verruculosa</name>
    <dbReference type="NCBI Taxonomy" id="2587418"/>
    <lineage>
        <taxon>Eukaryota</taxon>
        <taxon>Fungi</taxon>
        <taxon>Dikarya</taxon>
        <taxon>Ascomycota</taxon>
        <taxon>Pezizomycotina</taxon>
        <taxon>Sordariomycetes</taxon>
        <taxon>Sordariomycetidae</taxon>
        <taxon>Sordariales</taxon>
        <taxon>Podosporaceae</taxon>
        <taxon>Triangularia</taxon>
    </lineage>
</organism>
<sequence>MKFTLAAAAFAFLASTADAATAKITTSWIVNAGLLPVTTCYYHGEDGKTYFMGDFSDGCRGTKHDWVRQICVDSSRARAHITFSGGTRRCFKRTWKSSECVGTGPESCYKGICPSCSRAEYTPTSCTW</sequence>
<dbReference type="AlphaFoldDB" id="A0AAN7AQ17"/>
<reference evidence="2" key="1">
    <citation type="journal article" date="2023" name="Mol. Phylogenet. Evol.">
        <title>Genome-scale phylogeny and comparative genomics of the fungal order Sordariales.</title>
        <authorList>
            <person name="Hensen N."/>
            <person name="Bonometti L."/>
            <person name="Westerberg I."/>
            <person name="Brannstrom I.O."/>
            <person name="Guillou S."/>
            <person name="Cros-Aarteil S."/>
            <person name="Calhoun S."/>
            <person name="Haridas S."/>
            <person name="Kuo A."/>
            <person name="Mondo S."/>
            <person name="Pangilinan J."/>
            <person name="Riley R."/>
            <person name="LaButti K."/>
            <person name="Andreopoulos B."/>
            <person name="Lipzen A."/>
            <person name="Chen C."/>
            <person name="Yan M."/>
            <person name="Daum C."/>
            <person name="Ng V."/>
            <person name="Clum A."/>
            <person name="Steindorff A."/>
            <person name="Ohm R.A."/>
            <person name="Martin F."/>
            <person name="Silar P."/>
            <person name="Natvig D.O."/>
            <person name="Lalanne C."/>
            <person name="Gautier V."/>
            <person name="Ament-Velasquez S.L."/>
            <person name="Kruys A."/>
            <person name="Hutchinson M.I."/>
            <person name="Powell A.J."/>
            <person name="Barry K."/>
            <person name="Miller A.N."/>
            <person name="Grigoriev I.V."/>
            <person name="Debuchy R."/>
            <person name="Gladieux P."/>
            <person name="Hiltunen Thoren M."/>
            <person name="Johannesson H."/>
        </authorList>
    </citation>
    <scope>NUCLEOTIDE SEQUENCE</scope>
    <source>
        <strain evidence="2">CBS 315.58</strain>
    </source>
</reference>
<evidence type="ECO:0000256" key="1">
    <source>
        <dbReference type="SAM" id="SignalP"/>
    </source>
</evidence>
<reference evidence="2" key="2">
    <citation type="submission" date="2023-05" db="EMBL/GenBank/DDBJ databases">
        <authorList>
            <consortium name="Lawrence Berkeley National Laboratory"/>
            <person name="Steindorff A."/>
            <person name="Hensen N."/>
            <person name="Bonometti L."/>
            <person name="Westerberg I."/>
            <person name="Brannstrom I.O."/>
            <person name="Guillou S."/>
            <person name="Cros-Aarteil S."/>
            <person name="Calhoun S."/>
            <person name="Haridas S."/>
            <person name="Kuo A."/>
            <person name="Mondo S."/>
            <person name="Pangilinan J."/>
            <person name="Riley R."/>
            <person name="Labutti K."/>
            <person name="Andreopoulos B."/>
            <person name="Lipzen A."/>
            <person name="Chen C."/>
            <person name="Yanf M."/>
            <person name="Daum C."/>
            <person name="Ng V."/>
            <person name="Clum A."/>
            <person name="Ohm R."/>
            <person name="Martin F."/>
            <person name="Silar P."/>
            <person name="Natvig D."/>
            <person name="Lalanne C."/>
            <person name="Gautier V."/>
            <person name="Ament-Velasquez S.L."/>
            <person name="Kruys A."/>
            <person name="Hutchinson M.I."/>
            <person name="Powell A.J."/>
            <person name="Barry K."/>
            <person name="Miller A.N."/>
            <person name="Grigoriev I.V."/>
            <person name="Debuchy R."/>
            <person name="Gladieux P."/>
            <person name="Thoren M.H."/>
            <person name="Johannesson H."/>
        </authorList>
    </citation>
    <scope>NUCLEOTIDE SEQUENCE</scope>
    <source>
        <strain evidence="2">CBS 315.58</strain>
    </source>
</reference>
<gene>
    <name evidence="2" type="ORF">QBC40DRAFT_317739</name>
</gene>
<feature type="signal peptide" evidence="1">
    <location>
        <begin position="1"/>
        <end position="19"/>
    </location>
</feature>
<name>A0AAN7AQ17_9PEZI</name>
<accession>A0AAN7AQ17</accession>
<feature type="chain" id="PRO_5042989724" evidence="1">
    <location>
        <begin position="20"/>
        <end position="128"/>
    </location>
</feature>
<comment type="caution">
    <text evidence="2">The sequence shown here is derived from an EMBL/GenBank/DDBJ whole genome shotgun (WGS) entry which is preliminary data.</text>
</comment>